<dbReference type="InterPro" id="IPR021146">
    <property type="entry name" value="Phage_gp6-like_head-tail"/>
</dbReference>
<dbReference type="AlphaFoldDB" id="A0A7Y1M7N9"/>
<evidence type="ECO:0000313" key="2">
    <source>
        <dbReference type="Proteomes" id="UP000535954"/>
    </source>
</evidence>
<reference evidence="1 2" key="1">
    <citation type="journal article" date="2020" name="Front. Microbiol.">
        <title>Genetic Organization of the aprX-lipA2 Operon Affects the Proteolytic Potential of Pseudomonas Species in Milk.</title>
        <authorList>
            <person name="Maier C."/>
            <person name="Huptas C."/>
            <person name="von Neubeck M."/>
            <person name="Scherer S."/>
            <person name="Wenning M."/>
            <person name="Lucking G."/>
        </authorList>
    </citation>
    <scope>NUCLEOTIDE SEQUENCE [LARGE SCALE GENOMIC DNA]</scope>
    <source>
        <strain evidence="1 2">WS 5405</strain>
    </source>
</reference>
<accession>A0A7Y1M7N9</accession>
<dbReference type="Gene3D" id="1.10.3230.30">
    <property type="entry name" value="Phage gp6-like head-tail connector protein"/>
    <property type="match status" value="1"/>
</dbReference>
<dbReference type="CDD" id="cd08054">
    <property type="entry name" value="gp6"/>
    <property type="match status" value="1"/>
</dbReference>
<name>A0A7Y1M7N9_9PSED</name>
<dbReference type="NCBIfam" id="TIGR01560">
    <property type="entry name" value="put_DNA_pack"/>
    <property type="match status" value="1"/>
</dbReference>
<comment type="caution">
    <text evidence="1">The sequence shown here is derived from an EMBL/GenBank/DDBJ whole genome shotgun (WGS) entry which is preliminary data.</text>
</comment>
<dbReference type="EMBL" id="JAAQYH010000020">
    <property type="protein sequence ID" value="NNA76761.1"/>
    <property type="molecule type" value="Genomic_DNA"/>
</dbReference>
<dbReference type="Proteomes" id="UP000535954">
    <property type="component" value="Unassembled WGS sequence"/>
</dbReference>
<sequence length="113" mass="12071">MSVIPIEQAMQHLRAESEDQSYVELVLEAAEDSATQFLNRRFYADADLLAAAVLDQSAGADPIVITPAIRAACLLIAGSLFATREAVVIGATATELPIGPRQLMMPYRIGLGV</sequence>
<proteinExistence type="predicted"/>
<organism evidence="1 2">
    <name type="scientific">Pseudomonas lactis</name>
    <dbReference type="NCBI Taxonomy" id="1615674"/>
    <lineage>
        <taxon>Bacteria</taxon>
        <taxon>Pseudomonadati</taxon>
        <taxon>Pseudomonadota</taxon>
        <taxon>Gammaproteobacteria</taxon>
        <taxon>Pseudomonadales</taxon>
        <taxon>Pseudomonadaceae</taxon>
        <taxon>Pseudomonas</taxon>
    </lineage>
</organism>
<dbReference type="InterPro" id="IPR006450">
    <property type="entry name" value="Phage_HK97_gp6-like"/>
</dbReference>
<protein>
    <submittedName>
        <fullName evidence="1">Phage gp6-like head-tail connector protein</fullName>
    </submittedName>
</protein>
<evidence type="ECO:0000313" key="1">
    <source>
        <dbReference type="EMBL" id="NNA76761.1"/>
    </source>
</evidence>
<dbReference type="RefSeq" id="WP_169900532.1">
    <property type="nucleotide sequence ID" value="NZ_JAAQYH010000020.1"/>
</dbReference>
<gene>
    <name evidence="1" type="ORF">HBO13_29440</name>
</gene>
<dbReference type="Pfam" id="PF05135">
    <property type="entry name" value="Phage_connect_1"/>
    <property type="match status" value="1"/>
</dbReference>